<dbReference type="PANTHER" id="PTHR47723:SF19">
    <property type="entry name" value="POLYNUCLEOTIDYL TRANSFERASE, RIBONUCLEASE H-LIKE SUPERFAMILY PROTEIN"/>
    <property type="match status" value="1"/>
</dbReference>
<dbReference type="OrthoDB" id="1751077at2759"/>
<dbReference type="PROSITE" id="PS50879">
    <property type="entry name" value="RNASE_H_1"/>
    <property type="match status" value="1"/>
</dbReference>
<keyword evidence="2" id="KW-0695">RNA-directed DNA polymerase</keyword>
<accession>A0A834XA70</accession>
<comment type="caution">
    <text evidence="2">The sequence shown here is derived from an EMBL/GenBank/DDBJ whole genome shotgun (WGS) entry which is preliminary data.</text>
</comment>
<dbReference type="Gene3D" id="3.30.420.10">
    <property type="entry name" value="Ribonuclease H-like superfamily/Ribonuclease H"/>
    <property type="match status" value="1"/>
</dbReference>
<dbReference type="GO" id="GO:0004523">
    <property type="term" value="F:RNA-DNA hybrid ribonuclease activity"/>
    <property type="evidence" value="ECO:0007669"/>
    <property type="project" value="InterPro"/>
</dbReference>
<keyword evidence="2" id="KW-0808">Transferase</keyword>
<dbReference type="EMBL" id="JAAIUW010000002">
    <property type="protein sequence ID" value="KAF7841164.1"/>
    <property type="molecule type" value="Genomic_DNA"/>
</dbReference>
<dbReference type="CDD" id="cd06222">
    <property type="entry name" value="RNase_H_like"/>
    <property type="match status" value="1"/>
</dbReference>
<dbReference type="PANTHER" id="PTHR47723">
    <property type="entry name" value="OS05G0353850 PROTEIN"/>
    <property type="match status" value="1"/>
</dbReference>
<evidence type="ECO:0000313" key="2">
    <source>
        <dbReference type="EMBL" id="KAF7841164.1"/>
    </source>
</evidence>
<dbReference type="Proteomes" id="UP000634136">
    <property type="component" value="Unassembled WGS sequence"/>
</dbReference>
<keyword evidence="2" id="KW-0548">Nucleotidyltransferase</keyword>
<sequence>MRDIAIRDLNFSVVNQPGKYLGMVLGNRGKHNDFIPLINKIQGRINSLSNRFLSYAGKTTMINAVISPLITFHANSVTLPVKTCKVIDRTLRDFFWSSNSNKKKIHTLSWEKICLPTSLGGLGIHLTKERNCSLITKLACQVKVNPNCLWSKSVHHYLLRSCNSFSTTGRAIRKGNSVINSHSWALVRNGKGPLNKEDNLITVNQLANDLGSWSWDLISFDLPQSIKDLINATPCLKDSSFEDISSCTFQKNGNFKLSLVYQDLISKHPNDNSLPTSGKWIWHSSCHRRLKFFIWINNYVFNEKTPCPNWIAKRSIATAAEYHHIALSKNSSAIRTPLTVSVKWKPPYIGWWKLNCDGAYQGNPGPFSIGGILRDAHGNWISGYSGFIGDGTALEVKLWAITMGLKVATILNCNLLWIETDSLLAFNLLMDNSISNQHEYWNLINFCRSASQNFSQVNLSHTFREGNQCADQLAMLALLNREAYNVYQDIPSFLKLIFLADLHGVTFDRETSSCNRSLSNSMYPSVCNVVSLSDLFRT</sequence>
<dbReference type="AlphaFoldDB" id="A0A834XA70"/>
<dbReference type="GO" id="GO:0003964">
    <property type="term" value="F:RNA-directed DNA polymerase activity"/>
    <property type="evidence" value="ECO:0007669"/>
    <property type="project" value="UniProtKB-KW"/>
</dbReference>
<organism evidence="2 3">
    <name type="scientific">Senna tora</name>
    <dbReference type="NCBI Taxonomy" id="362788"/>
    <lineage>
        <taxon>Eukaryota</taxon>
        <taxon>Viridiplantae</taxon>
        <taxon>Streptophyta</taxon>
        <taxon>Embryophyta</taxon>
        <taxon>Tracheophyta</taxon>
        <taxon>Spermatophyta</taxon>
        <taxon>Magnoliopsida</taxon>
        <taxon>eudicotyledons</taxon>
        <taxon>Gunneridae</taxon>
        <taxon>Pentapetalae</taxon>
        <taxon>rosids</taxon>
        <taxon>fabids</taxon>
        <taxon>Fabales</taxon>
        <taxon>Fabaceae</taxon>
        <taxon>Caesalpinioideae</taxon>
        <taxon>Cassia clade</taxon>
        <taxon>Senna</taxon>
    </lineage>
</organism>
<evidence type="ECO:0000313" key="3">
    <source>
        <dbReference type="Proteomes" id="UP000634136"/>
    </source>
</evidence>
<proteinExistence type="predicted"/>
<reference evidence="2" key="1">
    <citation type="submission" date="2020-09" db="EMBL/GenBank/DDBJ databases">
        <title>Genome-Enabled Discovery of Anthraquinone Biosynthesis in Senna tora.</title>
        <authorList>
            <person name="Kang S.-H."/>
            <person name="Pandey R.P."/>
            <person name="Lee C.-M."/>
            <person name="Sim J.-S."/>
            <person name="Jeong J.-T."/>
            <person name="Choi B.-S."/>
            <person name="Jung M."/>
            <person name="Ginzburg D."/>
            <person name="Zhao K."/>
            <person name="Won S.Y."/>
            <person name="Oh T.-J."/>
            <person name="Yu Y."/>
            <person name="Kim N.-H."/>
            <person name="Lee O.R."/>
            <person name="Lee T.-H."/>
            <person name="Bashyal P."/>
            <person name="Kim T.-S."/>
            <person name="Lee W.-H."/>
            <person name="Kawkins C."/>
            <person name="Kim C.-K."/>
            <person name="Kim J.S."/>
            <person name="Ahn B.O."/>
            <person name="Rhee S.Y."/>
            <person name="Sohng J.K."/>
        </authorList>
    </citation>
    <scope>NUCLEOTIDE SEQUENCE</scope>
    <source>
        <tissue evidence="2">Leaf</tissue>
    </source>
</reference>
<dbReference type="SUPFAM" id="SSF53098">
    <property type="entry name" value="Ribonuclease H-like"/>
    <property type="match status" value="1"/>
</dbReference>
<evidence type="ECO:0000259" key="1">
    <source>
        <dbReference type="PROSITE" id="PS50879"/>
    </source>
</evidence>
<dbReference type="InterPro" id="IPR053151">
    <property type="entry name" value="RNase_H-like"/>
</dbReference>
<keyword evidence="3" id="KW-1185">Reference proteome</keyword>
<dbReference type="Pfam" id="PF13456">
    <property type="entry name" value="RVT_3"/>
    <property type="match status" value="1"/>
</dbReference>
<dbReference type="GO" id="GO:0003676">
    <property type="term" value="F:nucleic acid binding"/>
    <property type="evidence" value="ECO:0007669"/>
    <property type="project" value="InterPro"/>
</dbReference>
<gene>
    <name evidence="2" type="ORF">G2W53_003462</name>
</gene>
<dbReference type="InterPro" id="IPR012337">
    <property type="entry name" value="RNaseH-like_sf"/>
</dbReference>
<dbReference type="InterPro" id="IPR002156">
    <property type="entry name" value="RNaseH_domain"/>
</dbReference>
<name>A0A834XA70_9FABA</name>
<dbReference type="InterPro" id="IPR044730">
    <property type="entry name" value="RNase_H-like_dom_plant"/>
</dbReference>
<protein>
    <submittedName>
        <fullName evidence="2">Reverse transcriptase</fullName>
    </submittedName>
</protein>
<feature type="domain" description="RNase H type-1" evidence="1">
    <location>
        <begin position="348"/>
        <end position="479"/>
    </location>
</feature>
<dbReference type="InterPro" id="IPR036397">
    <property type="entry name" value="RNaseH_sf"/>
</dbReference>